<dbReference type="GeneID" id="46431493"/>
<name>A0A024E987_9PSED</name>
<reference evidence="1 2" key="1">
    <citation type="journal article" date="2012" name="J. Bacteriol.">
        <title>Genome sequence of cold-adapted Pseudomonas mandelii strain JR-1.</title>
        <authorList>
            <person name="Jang S.H."/>
            <person name="Kim J."/>
            <person name="Kim J."/>
            <person name="Hong S."/>
            <person name="Lee C."/>
        </authorList>
    </citation>
    <scope>NUCLEOTIDE SEQUENCE [LARGE SCALE GENOMIC DNA]</scope>
    <source>
        <strain evidence="1 2">JR-1</strain>
    </source>
</reference>
<gene>
    <name evidence="1" type="ORF">OU5_2061</name>
</gene>
<dbReference type="OrthoDB" id="9104313at2"/>
<dbReference type="Proteomes" id="UP000026913">
    <property type="component" value="Chromosome"/>
</dbReference>
<dbReference type="InterPro" id="IPR008018">
    <property type="entry name" value="Phage_tail_attach_FII"/>
</dbReference>
<dbReference type="InterPro" id="IPR053734">
    <property type="entry name" value="Phage_Head-Tail_Connect_sf"/>
</dbReference>
<dbReference type="HOGENOM" id="CLU_2247723_0_0_6"/>
<dbReference type="KEGG" id="pman:OU5_2061"/>
<dbReference type="Gene3D" id="2.40.10.180">
    <property type="entry name" value="Phage tail proteins"/>
    <property type="match status" value="1"/>
</dbReference>
<dbReference type="EMBL" id="CP005960">
    <property type="protein sequence ID" value="AHZ69140.1"/>
    <property type="molecule type" value="Genomic_DNA"/>
</dbReference>
<evidence type="ECO:0000313" key="2">
    <source>
        <dbReference type="Proteomes" id="UP000026913"/>
    </source>
</evidence>
<organism evidence="1 2">
    <name type="scientific">Pseudomonas mandelii JR-1</name>
    <dbReference type="NCBI Taxonomy" id="1147786"/>
    <lineage>
        <taxon>Bacteria</taxon>
        <taxon>Pseudomonadati</taxon>
        <taxon>Pseudomonadota</taxon>
        <taxon>Gammaproteobacteria</taxon>
        <taxon>Pseudomonadales</taxon>
        <taxon>Pseudomonadaceae</taxon>
        <taxon>Pseudomonas</taxon>
    </lineage>
</organism>
<evidence type="ECO:0000313" key="1">
    <source>
        <dbReference type="EMBL" id="AHZ69140.1"/>
    </source>
</evidence>
<dbReference type="AlphaFoldDB" id="A0A024E987"/>
<sequence length="106" mass="11510">MGFRDLIAEVDAVVFETLGDSARIEGRAEPVLGMFAAPWLQPKFGKLNTGLREPRFEIRVSDSHGLEQGMLVSIDLPALDGGGDYDLLQLEPSGDGLVALILRMRA</sequence>
<dbReference type="Pfam" id="PF05354">
    <property type="entry name" value="Phage_attach"/>
    <property type="match status" value="1"/>
</dbReference>
<dbReference type="GO" id="GO:0019068">
    <property type="term" value="P:virion assembly"/>
    <property type="evidence" value="ECO:0007669"/>
    <property type="project" value="InterPro"/>
</dbReference>
<dbReference type="RefSeq" id="WP_010462367.1">
    <property type="nucleotide sequence ID" value="NZ_CP005960.1"/>
</dbReference>
<proteinExistence type="predicted"/>
<protein>
    <submittedName>
        <fullName evidence="1">Uncharacterized protein</fullName>
    </submittedName>
</protein>
<accession>A0A024E987</accession>